<evidence type="ECO:0000256" key="3">
    <source>
        <dbReference type="RuleBase" id="RU000682"/>
    </source>
</evidence>
<feature type="region of interest" description="Disordered" evidence="4">
    <location>
        <begin position="21"/>
        <end position="62"/>
    </location>
</feature>
<evidence type="ECO:0000313" key="7">
    <source>
        <dbReference type="Proteomes" id="UP000004994"/>
    </source>
</evidence>
<evidence type="ECO:0000256" key="2">
    <source>
        <dbReference type="PROSITE-ProRule" id="PRU00108"/>
    </source>
</evidence>
<keyword evidence="2 3" id="KW-0539">Nucleus</keyword>
<organism evidence="6">
    <name type="scientific">Solanum lycopersicum</name>
    <name type="common">Tomato</name>
    <name type="synonym">Lycopersicon esculentum</name>
    <dbReference type="NCBI Taxonomy" id="4081"/>
    <lineage>
        <taxon>Eukaryota</taxon>
        <taxon>Viridiplantae</taxon>
        <taxon>Streptophyta</taxon>
        <taxon>Embryophyta</taxon>
        <taxon>Tracheophyta</taxon>
        <taxon>Spermatophyta</taxon>
        <taxon>Magnoliopsida</taxon>
        <taxon>eudicotyledons</taxon>
        <taxon>Gunneridae</taxon>
        <taxon>Pentapetalae</taxon>
        <taxon>asterids</taxon>
        <taxon>lamiids</taxon>
        <taxon>Solanales</taxon>
        <taxon>Solanaceae</taxon>
        <taxon>Solanoideae</taxon>
        <taxon>Solaneae</taxon>
        <taxon>Solanum</taxon>
        <taxon>Solanum subgen. Lycopersicon</taxon>
    </lineage>
</organism>
<dbReference type="Gene3D" id="1.10.10.60">
    <property type="entry name" value="Homeodomain-like"/>
    <property type="match status" value="1"/>
</dbReference>
<feature type="domain" description="Homeobox" evidence="5">
    <location>
        <begin position="71"/>
        <end position="113"/>
    </location>
</feature>
<dbReference type="EnsemblPlants" id="Solyc09g066045.1.1">
    <property type="protein sequence ID" value="Solyc09g066045.1.1"/>
    <property type="gene ID" value="Solyc09g066045.1"/>
</dbReference>
<accession>A0A3Q7I6A9</accession>
<dbReference type="Gramene" id="Solyc09g066045.1.1">
    <property type="protein sequence ID" value="Solyc09g066045.1.1"/>
    <property type="gene ID" value="Solyc09g066045.1"/>
</dbReference>
<dbReference type="GO" id="GO:0005634">
    <property type="term" value="C:nucleus"/>
    <property type="evidence" value="ECO:0007669"/>
    <property type="project" value="UniProtKB-SubCell"/>
</dbReference>
<reference evidence="6" key="2">
    <citation type="submission" date="2019-01" db="UniProtKB">
        <authorList>
            <consortium name="EnsemblPlants"/>
        </authorList>
    </citation>
    <scope>IDENTIFICATION</scope>
    <source>
        <strain evidence="6">cv. Heinz 1706</strain>
    </source>
</reference>
<dbReference type="InterPro" id="IPR001356">
    <property type="entry name" value="HD"/>
</dbReference>
<keyword evidence="7" id="KW-1185">Reference proteome</keyword>
<evidence type="ECO:0000313" key="6">
    <source>
        <dbReference type="EnsemblPlants" id="Solyc09g066045.1.1"/>
    </source>
</evidence>
<dbReference type="InterPro" id="IPR009057">
    <property type="entry name" value="Homeodomain-like_sf"/>
</dbReference>
<keyword evidence="2 3" id="KW-0238">DNA-binding</keyword>
<sequence>MCLHMYNQLIFYYINRKLAKKMKDSGEEPNDESSNSQRGSKRHNRHSMEQIQILEKNHHEPVLRDFRNPGLKRVFENCPLLNENQQNQLAREAKLEPKQVTMWFQNKRTQIKT</sequence>
<evidence type="ECO:0000256" key="1">
    <source>
        <dbReference type="ARBA" id="ARBA00004123"/>
    </source>
</evidence>
<reference evidence="6" key="1">
    <citation type="journal article" date="2012" name="Nature">
        <title>The tomato genome sequence provides insights into fleshy fruit evolution.</title>
        <authorList>
            <consortium name="Tomato Genome Consortium"/>
        </authorList>
    </citation>
    <scope>NUCLEOTIDE SEQUENCE [LARGE SCALE GENOMIC DNA]</scope>
    <source>
        <strain evidence="6">cv. Heinz 1706</strain>
    </source>
</reference>
<keyword evidence="2 3" id="KW-0371">Homeobox</keyword>
<dbReference type="AlphaFoldDB" id="A0A3Q7I6A9"/>
<dbReference type="GO" id="GO:0003677">
    <property type="term" value="F:DNA binding"/>
    <property type="evidence" value="ECO:0007669"/>
    <property type="project" value="UniProtKB-UniRule"/>
</dbReference>
<comment type="subcellular location">
    <subcellularLocation>
        <location evidence="1 2 3">Nucleus</location>
    </subcellularLocation>
</comment>
<dbReference type="Pfam" id="PF00046">
    <property type="entry name" value="Homeodomain"/>
    <property type="match status" value="1"/>
</dbReference>
<dbReference type="STRING" id="4081.A0A3Q7I6A9"/>
<dbReference type="SUPFAM" id="SSF46689">
    <property type="entry name" value="Homeodomain-like"/>
    <property type="match status" value="1"/>
</dbReference>
<evidence type="ECO:0000259" key="5">
    <source>
        <dbReference type="PROSITE" id="PS50071"/>
    </source>
</evidence>
<protein>
    <recommendedName>
        <fullName evidence="5">Homeobox domain-containing protein</fullName>
    </recommendedName>
</protein>
<dbReference type="Proteomes" id="UP000004994">
    <property type="component" value="Chromosome 9"/>
</dbReference>
<evidence type="ECO:0000256" key="4">
    <source>
        <dbReference type="SAM" id="MobiDB-lite"/>
    </source>
</evidence>
<dbReference type="CDD" id="cd00086">
    <property type="entry name" value="homeodomain"/>
    <property type="match status" value="1"/>
</dbReference>
<dbReference type="InParanoid" id="A0A3Q7I6A9"/>
<dbReference type="PROSITE" id="PS50071">
    <property type="entry name" value="HOMEOBOX_2"/>
    <property type="match status" value="1"/>
</dbReference>
<name>A0A3Q7I6A9_SOLLC</name>
<proteinExistence type="predicted"/>